<evidence type="ECO:0000313" key="3">
    <source>
        <dbReference type="Proteomes" id="UP000315783"/>
    </source>
</evidence>
<evidence type="ECO:0000256" key="1">
    <source>
        <dbReference type="SAM" id="SignalP"/>
    </source>
</evidence>
<dbReference type="Proteomes" id="UP000315783">
    <property type="component" value="Unassembled WGS sequence"/>
</dbReference>
<sequence>MVLFLRFNICATAQAGAMIPNMYSFFLDDSTTAEQWDLALQGTHVQPSRTRRCVDTQPLFHCLCLYRLEGDHAPGTANSGPVRSTCITYYYVVLSTCLPTSGGLPEAEMVRARARADRAQILMRMRWDSHCHSAPCAAVSVAFTALYQGYLSQAGREVFVLSSISLLIECTSRNRASLPRVPEPAVLSHVSEKVVFWFLSRSGLIASQPFHILPQYALHSFTASRVIGAFCSTPSSSFEQIKIF</sequence>
<dbReference type="EMBL" id="SPUK01000028">
    <property type="protein sequence ID" value="TQV90354.1"/>
    <property type="molecule type" value="Genomic_DNA"/>
</dbReference>
<organism evidence="2 3">
    <name type="scientific">Cordyceps javanica</name>
    <dbReference type="NCBI Taxonomy" id="43265"/>
    <lineage>
        <taxon>Eukaryota</taxon>
        <taxon>Fungi</taxon>
        <taxon>Dikarya</taxon>
        <taxon>Ascomycota</taxon>
        <taxon>Pezizomycotina</taxon>
        <taxon>Sordariomycetes</taxon>
        <taxon>Hypocreomycetidae</taxon>
        <taxon>Hypocreales</taxon>
        <taxon>Cordycipitaceae</taxon>
        <taxon>Cordyceps</taxon>
    </lineage>
</organism>
<feature type="signal peptide" evidence="1">
    <location>
        <begin position="1"/>
        <end position="15"/>
    </location>
</feature>
<proteinExistence type="predicted"/>
<comment type="caution">
    <text evidence="2">The sequence shown here is derived from an EMBL/GenBank/DDBJ whole genome shotgun (WGS) entry which is preliminary data.</text>
</comment>
<dbReference type="AlphaFoldDB" id="A0A545ULL8"/>
<keyword evidence="3" id="KW-1185">Reference proteome</keyword>
<name>A0A545ULL8_9HYPO</name>
<keyword evidence="1" id="KW-0732">Signal</keyword>
<reference evidence="2 3" key="1">
    <citation type="journal article" date="2019" name="Appl. Microbiol. Biotechnol.">
        <title>Genome sequence of Isaria javanica and comparative genome analysis insights into family S53 peptidase evolution in fungal entomopathogens.</title>
        <authorList>
            <person name="Lin R."/>
            <person name="Zhang X."/>
            <person name="Xin B."/>
            <person name="Zou M."/>
            <person name="Gao Y."/>
            <person name="Qin F."/>
            <person name="Hu Q."/>
            <person name="Xie B."/>
            <person name="Cheng X."/>
        </authorList>
    </citation>
    <scope>NUCLEOTIDE SEQUENCE [LARGE SCALE GENOMIC DNA]</scope>
    <source>
        <strain evidence="2 3">IJ1G</strain>
    </source>
</reference>
<feature type="chain" id="PRO_5021712782" evidence="1">
    <location>
        <begin position="16"/>
        <end position="244"/>
    </location>
</feature>
<gene>
    <name evidence="2" type="ORF">IF1G_10990</name>
</gene>
<protein>
    <submittedName>
        <fullName evidence="2">Uncharacterized protein</fullName>
    </submittedName>
</protein>
<accession>A0A545ULL8</accession>
<evidence type="ECO:0000313" key="2">
    <source>
        <dbReference type="EMBL" id="TQV90354.1"/>
    </source>
</evidence>